<reference evidence="7" key="2">
    <citation type="journal article" date="2021" name="World Allergy Organ. J.">
        <title>Chromosome-level assembly of Dermatophagoides farinae genome and transcriptome reveals two novel allergens Der f 37 and Der f 39.</title>
        <authorList>
            <person name="Chen J."/>
            <person name="Cai Z."/>
            <person name="Fan D."/>
            <person name="Hu J."/>
            <person name="Hou Y."/>
            <person name="He Y."/>
            <person name="Zhang Z."/>
            <person name="Zhao Z."/>
            <person name="Gao P."/>
            <person name="Hu W."/>
            <person name="Sun J."/>
            <person name="Li J."/>
            <person name="Ji K."/>
        </authorList>
    </citation>
    <scope>NUCLEOTIDE SEQUENCE</scope>
    <source>
        <strain evidence="7">JKM2019</strain>
    </source>
</reference>
<name>A0A9D4SGW8_DERFA</name>
<dbReference type="Gene3D" id="2.60.40.10">
    <property type="entry name" value="Immunoglobulins"/>
    <property type="match status" value="23"/>
</dbReference>
<feature type="repeat" description="Filamin" evidence="4">
    <location>
        <begin position="1985"/>
        <end position="2082"/>
    </location>
</feature>
<feature type="repeat" description="Filamin" evidence="4">
    <location>
        <begin position="537"/>
        <end position="639"/>
    </location>
</feature>
<feature type="repeat" description="Filamin" evidence="4">
    <location>
        <begin position="678"/>
        <end position="778"/>
    </location>
</feature>
<evidence type="ECO:0000256" key="2">
    <source>
        <dbReference type="ARBA" id="ARBA00022737"/>
    </source>
</evidence>
<dbReference type="InterPro" id="IPR017868">
    <property type="entry name" value="Filamin/ABP280_repeat-like"/>
</dbReference>
<feature type="repeat" description="Filamin" evidence="4">
    <location>
        <begin position="1716"/>
        <end position="1794"/>
    </location>
</feature>
<feature type="repeat" description="Filamin" evidence="4">
    <location>
        <begin position="776"/>
        <end position="866"/>
    </location>
</feature>
<feature type="repeat" description="Filamin" evidence="4">
    <location>
        <begin position="1429"/>
        <end position="1522"/>
    </location>
</feature>
<feature type="repeat" description="Filamin" evidence="4">
    <location>
        <begin position="1078"/>
        <end position="1161"/>
    </location>
</feature>
<dbReference type="PANTHER" id="PTHR38537">
    <property type="entry name" value="JITTERBUG, ISOFORM N"/>
    <property type="match status" value="1"/>
</dbReference>
<feature type="compositionally biased region" description="Polar residues" evidence="5">
    <location>
        <begin position="863"/>
        <end position="873"/>
    </location>
</feature>
<dbReference type="SUPFAM" id="SSF81296">
    <property type="entry name" value="E set domains"/>
    <property type="match status" value="23"/>
</dbReference>
<feature type="repeat" description="Filamin" evidence="4">
    <location>
        <begin position="2464"/>
        <end position="2557"/>
    </location>
</feature>
<feature type="repeat" description="Filamin" evidence="4">
    <location>
        <begin position="446"/>
        <end position="539"/>
    </location>
</feature>
<dbReference type="SUPFAM" id="SSF47576">
    <property type="entry name" value="Calponin-homology domain, CH-domain"/>
    <property type="match status" value="2"/>
</dbReference>
<feature type="repeat" description="Filamin" evidence="4">
    <location>
        <begin position="1249"/>
        <end position="1343"/>
    </location>
</feature>
<feature type="repeat" description="Filamin" evidence="4">
    <location>
        <begin position="1796"/>
        <end position="1892"/>
    </location>
</feature>
<dbReference type="EMBL" id="SDOV01000004">
    <property type="protein sequence ID" value="KAH7641213.1"/>
    <property type="molecule type" value="Genomic_DNA"/>
</dbReference>
<evidence type="ECO:0000256" key="1">
    <source>
        <dbReference type="ARBA" id="ARBA00009238"/>
    </source>
</evidence>
<feature type="repeat" description="Filamin" evidence="4">
    <location>
        <begin position="1341"/>
        <end position="1431"/>
    </location>
</feature>
<sequence length="2707" mass="302256">METQRKLNLTDSCNNEQLHQNSNSTESIWINIQQKTFINWINEQLRSTGVQVRNLQQDFANGLKLITLVECLQNRKLKKIQRPLNQHQSIENVQIALNAIASDHIRLVNIGSTDIVSGNLKLILGLLWQLITRYQLGKATTLPKKLLLSWLESALPDLKITNFTKDWNNGIALAALLDFCKPGIFSDWRKLSPKNSVENCHKAMTMAKTEFNIPMIITAEDLSNPNLDEKSALTYLSYFMKENGPGYNLIVNWTKQILPNADLTNLTTDWNSGILFCHLLNKIGANIENVQNLKSDKKYWENNWSLAFETGRKNLGIEPPNQLKAKHFSDPNIEYISVMAYLTKLIHISRKQNDHDQYDNQLRVIGVNLNNVFVQKEALFNIEILMDNIELEFVRSEVHHLSTNKLITSEITVNKYGGTGKFTPLDAGLYELKIFYKETLATKPLMIKVHPDLTNVIFSGIEPCSVGSLVEVVINSNGAGSSDVKVVAVSSTKRELNCELIEKDNSIIANFIPDEIGEWRIAITYSGEHINGSPFPCLVYDCNQVTVNHNNNQQQVNLDEKIFFTVDCRKAGWGKLNIKVFHSSNPQHQQQQQQPPIEIDERGNGIYNVSFKAESIGKYFIHVTFNQQEIPNSPFEIQVLPPSSSSSSIIDLNNRMQRAAISDHAMASNKNGQEKKQQQQLDQKSFIVENQEIFRTQVGKLAQLEINNNFGDSNLLSYFVKDPLQQKLSAILKRIEPTPGDDGGSYKLEFMPIMVGNHTVFIDVDNQPIKGSPFVWNVYDLNQVKVIFFHENNLKIGHDVHFEIDTSNAGVGNVEVFIDNGSVPCTLKSLCKTRYLVIFKPKQSNSIIDVRFNGESLPESPFHLQSATSTTNGAKHHQHNGNDDQDEDEKSSGTFHIESIENFKVNVSTSFTISVKNMIISMEDLSVSILDSTISSVINYRIVEEPDNVYRVLFTAQAVGTYEFKIFYKNTMIHLFTAKAYDLTKITLTDIPKTIILNEKCNIQVDASSAGEGQLEIAINDGEVPNHVQVLGNGKCLISFKPESLVEHVVDIKFNNENIIGCPFVCRVQEFPDLKFDLSKIELIQVGFPVRFTIDSGNYRLEKKNFSIIILSPSSNEPLPVNITYGPIVLCEFIPNEVGLYAINFEYCAKLVFNQPYLIKSFDPTKVIVQAPTNGCVGKPIQFIVDAIYAGEGNLEISVVTNEKNVPTQVQPIGGAKFGVCFTPSQSNDHVVSITFNNIAVNGNPFLVNVLPSTDKPIVTGSALHYSPVDQIARLTIHNVDSENDIIAKVQDGNNQVISANIIKDLQNQCIHLEFLPKMPGEYKIQLKYKGEHIQGSPFLTKIYDIKKIKVKDIPDEICMGKMVTFLVEATNAGPGNLEVIVNNGKVPSTPKSLGPSLYAISFVPIDPEIHVIEIKFNGKNVENSPFRCKILDAEKVVMFQPLEKVAVNKVSQITVDTNGGLLNENSIVILSPSHQNLKPILLGDHLNGYQIQFNPQEVGDHAIDIKIGGNSIPGCPFLVKVYDAKKVKVTDIKNGFVGKPIYFSINASPAGAGNLEIIVSSNGRNVPNYVQSEGNAKFRVNFKPTEATLHMISCKFNGEPVPGSPFTVQVFEANNPLGTLFSDSSIKNISLNKGVEFRIENPNNELKQCQIIITTPSRKNVNPVVEKLPNYFNVRFKPMEIGPHQMIISLDGLPVPGCPFTSNVYDVNRIKLGQLNRCALGKPFTFQVDASQAGEGTLELVISTDNSSVRAEVLMKSRGLYDVTFIPQECVPHYLNMTFNDEDVPGSPFDIEIIKSPVSTTTTTATMEDRRTLTGRVNQINLVNFRQQSSSSSNIRSMIVGPNKTKITGSLIKVDEENFRLEYLPKLVGRHKIEIFDNDKPIWKEPLFIGVVDPNQIQVSMPANCLQGKEYEFNVDTSKAGDGDLLVKIISDHDHNQDVPFKTKDNVESRLHRFSFIPEMANIYRIEIYYNKYPMIGSPFIVKVQPAHLESIIIYGEGLKSAHCNERAIFFIESEDLSANDFDIIVTEPITRSPLPVKCYQQKNGCLLVEWLPKKIGSHKIEVFRGDDAKPVIGSPFICEIFDASKVNIEPIESSSFVINKKITLHLNRKNAGYAELDVTVTSPLGRHLPIEVKGMPNGEGELIEFVPTVPGKYKIAITYGNVEIPDSPITFFAQESILPKISGNGLYCGMINEPCFFIIDAKDIYGSPEIKIDGPESETSFSIEKCNDIYKITYIPLEIGIFDIKVLWNGQEIPESPFHPHIVNIEKVRLIGGWENILDGHNRLNFCIGEEKKLIFDISEAGTGKLNLKIKHQNNNSQNSEELLPLEQIGSYKYKVIFKPKFCGEYDIFVYFENFLLPKMPIHAVVNENSMEGVTVVLRGHGLAGARVGEEAEIVIDGKDAGDGEPDVSLTGVKSDIKVKLVAIGPRLYKAIYEPRIPGTYLLNVLWNQKQVKGCPLKVPILPSCDAKRVICTGDGLKGGTIGKEIKAFIDTRRAGPGELSAQCVGPNKAAICELYDQNDGTFTLLIHPQEGGKHTLTIKYGGQHIIGSPFLMRIYSAPDASKVRVIGPGIEHGVLPIYQSHFMCDTKGAGAGQLTVRIRGPKGAFKVEMQRESQKDRTIYCKYDPTEPGDYRIEVKWAGEHVPGSPFFVMIFDTQDELNRFIRNGCSNSMISSLPPLNAIERMAGPNYSEEWKQISWKGSTADL</sequence>
<dbReference type="InterPro" id="IPR001715">
    <property type="entry name" value="CH_dom"/>
</dbReference>
<comment type="caution">
    <text evidence="7">The sequence shown here is derived from an EMBL/GenBank/DDBJ whole genome shotgun (WGS) entry which is preliminary data.</text>
</comment>
<evidence type="ECO:0000259" key="6">
    <source>
        <dbReference type="PROSITE" id="PS50021"/>
    </source>
</evidence>
<feature type="repeat" description="Filamin" evidence="4">
    <location>
        <begin position="1533"/>
        <end position="1611"/>
    </location>
</feature>
<dbReference type="GO" id="GO:0051015">
    <property type="term" value="F:actin filament binding"/>
    <property type="evidence" value="ECO:0007669"/>
    <property type="project" value="InterPro"/>
</dbReference>
<evidence type="ECO:0000313" key="7">
    <source>
        <dbReference type="EMBL" id="KAH7641213.1"/>
    </source>
</evidence>
<protein>
    <submittedName>
        <fullName evidence="7">Filamin-a-like</fullName>
    </submittedName>
</protein>
<dbReference type="InterPro" id="IPR001298">
    <property type="entry name" value="Filamin/ABP280_rpt"/>
</dbReference>
<dbReference type="SMART" id="SM00557">
    <property type="entry name" value="IG_FLMN"/>
    <property type="match status" value="18"/>
</dbReference>
<feature type="repeat" description="Filamin" evidence="4">
    <location>
        <begin position="1159"/>
        <end position="1250"/>
    </location>
</feature>
<feature type="domain" description="Calponin-homology (CH)" evidence="6">
    <location>
        <begin position="141"/>
        <end position="244"/>
    </location>
</feature>
<feature type="domain" description="Calponin-homology (CH)" evidence="6">
    <location>
        <begin position="31"/>
        <end position="135"/>
    </location>
</feature>
<feature type="repeat" description="Filamin" evidence="4">
    <location>
        <begin position="1909"/>
        <end position="1985"/>
    </location>
</feature>
<organism evidence="7">
    <name type="scientific">Dermatophagoides farinae</name>
    <name type="common">American house dust mite</name>
    <dbReference type="NCBI Taxonomy" id="6954"/>
    <lineage>
        <taxon>Eukaryota</taxon>
        <taxon>Metazoa</taxon>
        <taxon>Ecdysozoa</taxon>
        <taxon>Arthropoda</taxon>
        <taxon>Chelicerata</taxon>
        <taxon>Arachnida</taxon>
        <taxon>Acari</taxon>
        <taxon>Acariformes</taxon>
        <taxon>Sarcoptiformes</taxon>
        <taxon>Astigmata</taxon>
        <taxon>Psoroptidia</taxon>
        <taxon>Analgoidea</taxon>
        <taxon>Pyroglyphidae</taxon>
        <taxon>Dermatophagoidinae</taxon>
        <taxon>Dermatophagoides</taxon>
    </lineage>
</organism>
<feature type="repeat" description="Filamin" evidence="4">
    <location>
        <begin position="978"/>
        <end position="1068"/>
    </location>
</feature>
<evidence type="ECO:0000256" key="5">
    <source>
        <dbReference type="SAM" id="MobiDB-lite"/>
    </source>
</evidence>
<comment type="similarity">
    <text evidence="1">Belongs to the filamin family.</text>
</comment>
<dbReference type="Proteomes" id="UP000828236">
    <property type="component" value="Unassembled WGS sequence"/>
</dbReference>
<feature type="repeat" description="Filamin" evidence="4">
    <location>
        <begin position="2262"/>
        <end position="2368"/>
    </location>
</feature>
<evidence type="ECO:0000256" key="3">
    <source>
        <dbReference type="ARBA" id="ARBA00023203"/>
    </source>
</evidence>
<feature type="region of interest" description="Disordered" evidence="5">
    <location>
        <begin position="863"/>
        <end position="892"/>
    </location>
</feature>
<keyword evidence="3" id="KW-0009">Actin-binding</keyword>
<dbReference type="Gene3D" id="1.10.418.10">
    <property type="entry name" value="Calponin-like domain"/>
    <property type="match status" value="3"/>
</dbReference>
<dbReference type="Pfam" id="PF00630">
    <property type="entry name" value="Filamin"/>
    <property type="match status" value="18"/>
</dbReference>
<feature type="repeat" description="Filamin" evidence="4">
    <location>
        <begin position="1612"/>
        <end position="1705"/>
    </location>
</feature>
<feature type="repeat" description="Filamin" evidence="4">
    <location>
        <begin position="2558"/>
        <end position="2654"/>
    </location>
</feature>
<dbReference type="Pfam" id="PF00307">
    <property type="entry name" value="CH"/>
    <property type="match status" value="3"/>
</dbReference>
<dbReference type="PROSITE" id="PS00019">
    <property type="entry name" value="ACTININ_1"/>
    <property type="match status" value="1"/>
</dbReference>
<dbReference type="GO" id="GO:0030036">
    <property type="term" value="P:actin cytoskeleton organization"/>
    <property type="evidence" value="ECO:0007669"/>
    <property type="project" value="InterPro"/>
</dbReference>
<dbReference type="OrthoDB" id="18740at2759"/>
<dbReference type="PROSITE" id="PS50194">
    <property type="entry name" value="FILAMIN_REPEAT"/>
    <property type="match status" value="22"/>
</dbReference>
<reference evidence="7" key="1">
    <citation type="submission" date="2020-06" db="EMBL/GenBank/DDBJ databases">
        <authorList>
            <person name="Ji K."/>
            <person name="Li J."/>
        </authorList>
    </citation>
    <scope>NUCLEOTIDE SEQUENCE</scope>
    <source>
        <strain evidence="7">JKM2019</strain>
        <tissue evidence="7">Whole body</tissue>
    </source>
</reference>
<evidence type="ECO:0000256" key="4">
    <source>
        <dbReference type="PROSITE-ProRule" id="PRU00087"/>
    </source>
</evidence>
<dbReference type="SMART" id="SM00033">
    <property type="entry name" value="CH"/>
    <property type="match status" value="3"/>
</dbReference>
<dbReference type="CDD" id="cd21229">
    <property type="entry name" value="CH_jitterbug-like_rpt2"/>
    <property type="match status" value="1"/>
</dbReference>
<dbReference type="InterPro" id="IPR001589">
    <property type="entry name" value="Actinin_actin-bd_CS"/>
</dbReference>
<feature type="repeat" description="Filamin" evidence="4">
    <location>
        <begin position="2080"/>
        <end position="2175"/>
    </location>
</feature>
<dbReference type="InterPro" id="IPR014756">
    <property type="entry name" value="Ig_E-set"/>
</dbReference>
<dbReference type="InterPro" id="IPR036872">
    <property type="entry name" value="CH_dom_sf"/>
</dbReference>
<dbReference type="PROSITE" id="PS50021">
    <property type="entry name" value="CH"/>
    <property type="match status" value="2"/>
</dbReference>
<dbReference type="CDD" id="cd21227">
    <property type="entry name" value="CH_jitterbug-like_rpt1"/>
    <property type="match status" value="1"/>
</dbReference>
<feature type="repeat" description="Filamin" evidence="4">
    <location>
        <begin position="2370"/>
        <end position="2463"/>
    </location>
</feature>
<dbReference type="FunFam" id="2.60.40.10:FF:001145">
    <property type="entry name" value="Jitterbug, isoform I"/>
    <property type="match status" value="2"/>
</dbReference>
<proteinExistence type="inferred from homology"/>
<dbReference type="InterPro" id="IPR044801">
    <property type="entry name" value="Filamin"/>
</dbReference>
<dbReference type="PANTHER" id="PTHR38537:SF16">
    <property type="entry name" value="CALPONIN-HOMOLOGY (CH) DOMAIN-CONTAINING PROTEIN"/>
    <property type="match status" value="1"/>
</dbReference>
<feature type="repeat" description="Filamin" evidence="4">
    <location>
        <begin position="2182"/>
        <end position="2264"/>
    </location>
</feature>
<gene>
    <name evidence="7" type="ORF">HUG17_4257</name>
</gene>
<dbReference type="InterPro" id="IPR013783">
    <property type="entry name" value="Ig-like_fold"/>
</dbReference>
<accession>A0A9D4SGW8</accession>
<keyword evidence="2" id="KW-0677">Repeat</keyword>